<evidence type="ECO:0008006" key="3">
    <source>
        <dbReference type="Google" id="ProtNLM"/>
    </source>
</evidence>
<dbReference type="EMBL" id="DLUG01000061">
    <property type="protein sequence ID" value="DAB36949.1"/>
    <property type="molecule type" value="Genomic_DNA"/>
</dbReference>
<dbReference type="STRING" id="366522.GCA_001548055_01857"/>
<name>A0A2D3WIP0_9BACT</name>
<reference evidence="1 2" key="1">
    <citation type="journal article" date="2017" name="Front. Microbiol.">
        <title>Comparative Genomic Analysis of the Class Epsilonproteobacteria and Proposed Reclassification to Epsilonbacteraeota (phyl. nov.).</title>
        <authorList>
            <person name="Waite D.W."/>
            <person name="Vanwonterghem I."/>
            <person name="Rinke C."/>
            <person name="Parks D.H."/>
            <person name="Zhang Y."/>
            <person name="Takai K."/>
            <person name="Sievert S.M."/>
            <person name="Simon J."/>
            <person name="Campbell B.J."/>
            <person name="Hanson T.E."/>
            <person name="Woyke T."/>
            <person name="Klotz M.G."/>
            <person name="Hugenholtz P."/>
        </authorList>
    </citation>
    <scope>NUCLEOTIDE SEQUENCE [LARGE SCALE GENOMIC DNA]</scope>
    <source>
        <strain evidence="1">UBA11420</strain>
    </source>
</reference>
<comment type="caution">
    <text evidence="1">The sequence shown here is derived from an EMBL/GenBank/DDBJ whole genome shotgun (WGS) entry which is preliminary data.</text>
</comment>
<dbReference type="AlphaFoldDB" id="A0A2D3WIP0"/>
<accession>A0A2D3WIP0</accession>
<protein>
    <recommendedName>
        <fullName evidence="3">Nitrous oxide reductase accessory protein NosL</fullName>
    </recommendedName>
</protein>
<dbReference type="SUPFAM" id="SSF160387">
    <property type="entry name" value="NosL/MerB-like"/>
    <property type="match status" value="1"/>
</dbReference>
<evidence type="ECO:0000313" key="1">
    <source>
        <dbReference type="EMBL" id="DAB36949.1"/>
    </source>
</evidence>
<organism evidence="1 2">
    <name type="scientific">Sulfurospirillum cavolei</name>
    <dbReference type="NCBI Taxonomy" id="366522"/>
    <lineage>
        <taxon>Bacteria</taxon>
        <taxon>Pseudomonadati</taxon>
        <taxon>Campylobacterota</taxon>
        <taxon>Epsilonproteobacteria</taxon>
        <taxon>Campylobacterales</taxon>
        <taxon>Sulfurospirillaceae</taxon>
        <taxon>Sulfurospirillum</taxon>
    </lineage>
</organism>
<dbReference type="Proteomes" id="UP000231638">
    <property type="component" value="Unassembled WGS sequence"/>
</dbReference>
<proteinExistence type="predicted"/>
<evidence type="ECO:0000313" key="2">
    <source>
        <dbReference type="Proteomes" id="UP000231638"/>
    </source>
</evidence>
<gene>
    <name evidence="1" type="ORF">CFH80_02150</name>
</gene>
<sequence>MNRRIALSILTLTPLLGLGALFGYLRTQNQLPTDRKNSEGAPLEFQDNTVQCPTCHMYLVGKKHTAQIIQNAKTYFFDDVGCAVLWMKAQNVEPQTVHMWVFSNDTNRYVNALRAFYSVIDETPMHYGFGAYEQEGDNRITFDEMRLRMLRGETMSDPKIRKKLLGK</sequence>